<feature type="transmembrane region" description="Helical" evidence="1">
    <location>
        <begin position="301"/>
        <end position="329"/>
    </location>
</feature>
<dbReference type="EMBL" id="GDJX01022887">
    <property type="protein sequence ID" value="JAT45049.1"/>
    <property type="molecule type" value="Transcribed_RNA"/>
</dbReference>
<feature type="transmembrane region" description="Helical" evidence="1">
    <location>
        <begin position="132"/>
        <end position="157"/>
    </location>
</feature>
<proteinExistence type="predicted"/>
<feature type="transmembrane region" description="Helical" evidence="1">
    <location>
        <begin position="265"/>
        <end position="289"/>
    </location>
</feature>
<reference evidence="2" key="1">
    <citation type="submission" date="2015-07" db="EMBL/GenBank/DDBJ databases">
        <title>Transcriptome Assembly of Anthurium amnicola.</title>
        <authorList>
            <person name="Suzuki J."/>
        </authorList>
    </citation>
    <scope>NUCLEOTIDE SEQUENCE</scope>
</reference>
<keyword evidence="1" id="KW-0472">Membrane</keyword>
<feature type="transmembrane region" description="Helical" evidence="1">
    <location>
        <begin position="219"/>
        <end position="244"/>
    </location>
</feature>
<name>A0A1D1XRL9_9ARAE</name>
<dbReference type="PANTHER" id="PTHR33133:SF5">
    <property type="entry name" value="OS08G0107100 PROTEIN"/>
    <property type="match status" value="1"/>
</dbReference>
<organism evidence="2">
    <name type="scientific">Anthurium amnicola</name>
    <dbReference type="NCBI Taxonomy" id="1678845"/>
    <lineage>
        <taxon>Eukaryota</taxon>
        <taxon>Viridiplantae</taxon>
        <taxon>Streptophyta</taxon>
        <taxon>Embryophyta</taxon>
        <taxon>Tracheophyta</taxon>
        <taxon>Spermatophyta</taxon>
        <taxon>Magnoliopsida</taxon>
        <taxon>Liliopsida</taxon>
        <taxon>Araceae</taxon>
        <taxon>Pothoideae</taxon>
        <taxon>Potheae</taxon>
        <taxon>Anthurium</taxon>
    </lineage>
</organism>
<evidence type="ECO:0000313" key="2">
    <source>
        <dbReference type="EMBL" id="JAT45049.1"/>
    </source>
</evidence>
<evidence type="ECO:0000256" key="1">
    <source>
        <dbReference type="SAM" id="Phobius"/>
    </source>
</evidence>
<accession>A0A1D1XRL9</accession>
<protein>
    <submittedName>
        <fullName evidence="2">Chitin synthase 2</fullName>
    </submittedName>
</protein>
<keyword evidence="1" id="KW-0812">Transmembrane</keyword>
<dbReference type="PANTHER" id="PTHR33133">
    <property type="entry name" value="OS08G0107100 PROTEIN-RELATED"/>
    <property type="match status" value="1"/>
</dbReference>
<sequence length="368" mass="40903">SRVQTKLTGSSSSPPDLFALGIVFLGFPRRRRRRGDMDTEPEELQFVGFVGIFRESHHILVSWKRIFSNIAVALVLPLSLIFLLHIQISDLIFSKIDRNEEALLDTPGGSRAQGRILDRLASEWAAFAAFKAAYLLAVLALSLLATSAVVYTVACVYTAKDTTFRKVITVVPKVWRRLLVTFLWGFAALFAYNTFTFLLFFLCLLLAGTGTAGAVVGLAFLPAYLAGLVYISVVWHLASVVSVLEDMYGLAAMQKSKALIRGKAWVASAVFFVFHLSFVAIEIGFARLVVRGWRLGAWPRLGFAALFLSLMSLLVLVALVTQTVVYFVCKSYHHESIDKSSLADHLEVYLGEYVPLKERDVQLEHIFA</sequence>
<dbReference type="AlphaFoldDB" id="A0A1D1XRL9"/>
<gene>
    <name evidence="2" type="primary">CHS2_9</name>
    <name evidence="2" type="ORF">g.46446</name>
</gene>
<feature type="non-terminal residue" evidence="2">
    <location>
        <position position="1"/>
    </location>
</feature>
<feature type="transmembrane region" description="Helical" evidence="1">
    <location>
        <begin position="66"/>
        <end position="88"/>
    </location>
</feature>
<feature type="transmembrane region" description="Helical" evidence="1">
    <location>
        <begin position="178"/>
        <end position="207"/>
    </location>
</feature>
<keyword evidence="1" id="KW-1133">Transmembrane helix</keyword>